<gene>
    <name evidence="1" type="ORF">Vbra_14174</name>
</gene>
<dbReference type="Proteomes" id="UP000041254">
    <property type="component" value="Unassembled WGS sequence"/>
</dbReference>
<protein>
    <submittedName>
        <fullName evidence="1">Uncharacterized protein</fullName>
    </submittedName>
</protein>
<organism evidence="1 2">
    <name type="scientific">Vitrella brassicaformis (strain CCMP3155)</name>
    <dbReference type="NCBI Taxonomy" id="1169540"/>
    <lineage>
        <taxon>Eukaryota</taxon>
        <taxon>Sar</taxon>
        <taxon>Alveolata</taxon>
        <taxon>Colpodellida</taxon>
        <taxon>Vitrellaceae</taxon>
        <taxon>Vitrella</taxon>
    </lineage>
</organism>
<dbReference type="VEuPathDB" id="CryptoDB:Vbra_14174"/>
<dbReference type="OMA" id="CTTWINA"/>
<evidence type="ECO:0000313" key="2">
    <source>
        <dbReference type="Proteomes" id="UP000041254"/>
    </source>
</evidence>
<sequence>MRKCGDGMHGLLRFVVDVEAMESSVHTAILSKTSFALFSGTVKDREYDIKDIRLPLETFGLDKCFGIRLFEGFADLICAPNRRTRNVWMNALSEEVLCFKTGVKGSLPLEPGPVLEAEATGVEQPSGVNIHVEENLEGEPNIKLDGNNITQLAQAAAKGELDDSEPKQTRRQKLIATEKLEDLDLRKLGAEGLKSKERMAAAAVREALAERGATKLQQAPQFGYARLTSPANTAA</sequence>
<dbReference type="InParanoid" id="A0A0G4F000"/>
<evidence type="ECO:0000313" key="1">
    <source>
        <dbReference type="EMBL" id="CEM05217.1"/>
    </source>
</evidence>
<name>A0A0G4F000_VITBC</name>
<keyword evidence="2" id="KW-1185">Reference proteome</keyword>
<dbReference type="PhylomeDB" id="A0A0G4F000"/>
<reference evidence="1 2" key="1">
    <citation type="submission" date="2014-11" db="EMBL/GenBank/DDBJ databases">
        <authorList>
            <person name="Zhu J."/>
            <person name="Qi W."/>
            <person name="Song R."/>
        </authorList>
    </citation>
    <scope>NUCLEOTIDE SEQUENCE [LARGE SCALE GENOMIC DNA]</scope>
</reference>
<dbReference type="EMBL" id="CDMY01000356">
    <property type="protein sequence ID" value="CEM05217.1"/>
    <property type="molecule type" value="Genomic_DNA"/>
</dbReference>
<dbReference type="OrthoDB" id="340921at2759"/>
<accession>A0A0G4F000</accession>
<proteinExistence type="predicted"/>
<dbReference type="AlphaFoldDB" id="A0A0G4F000"/>